<sequence length="370" mass="38182">MVRLTRAQQQARTRAAVLAAAAAEFTEHGFAAAKVDRIAARAELTRGAVYSNFPSKRSLYLAVLLESVQHEAASGAPAAGPAEPLDLPDGTEAFARAWLERLPLAGDSPDAGKVRSRSLTGVFEDEPGRAAMAGLARLDGLLVALALESCRTPRPGRRVRLAELVLTLLHGAGHLAETAPGFGDPFDVARACRQLADHAVADVWDPPHLPYVAAPTLCRDAWTPPGELADALTGRPVGFDGDGIIAVLGTDRLGAAEEAVRAARPGDAVTVALVTDDPAETGALARLRITDLAGCLRRAFGPDTGLPMRLVLDERAALATAVGAGTAAGTEAAVRVQDGTVTARAAGRGAAYAAATAPSPAERRTGTEQA</sequence>
<dbReference type="Proteomes" id="UP000475532">
    <property type="component" value="Unassembled WGS sequence"/>
</dbReference>
<dbReference type="Gene3D" id="1.10.357.10">
    <property type="entry name" value="Tetracycline Repressor, domain 2"/>
    <property type="match status" value="1"/>
</dbReference>
<evidence type="ECO:0000313" key="7">
    <source>
        <dbReference type="EMBL" id="NEA27097.1"/>
    </source>
</evidence>
<dbReference type="EMBL" id="JAAGLI010000876">
    <property type="protein sequence ID" value="NEA27097.1"/>
    <property type="molecule type" value="Genomic_DNA"/>
</dbReference>
<dbReference type="PRINTS" id="PR00455">
    <property type="entry name" value="HTHTETR"/>
</dbReference>
<evidence type="ECO:0000256" key="5">
    <source>
        <dbReference type="SAM" id="MobiDB-lite"/>
    </source>
</evidence>
<dbReference type="SUPFAM" id="SSF46689">
    <property type="entry name" value="Homeodomain-like"/>
    <property type="match status" value="1"/>
</dbReference>
<keyword evidence="2 4" id="KW-0238">DNA-binding</keyword>
<keyword evidence="1" id="KW-0805">Transcription regulation</keyword>
<keyword evidence="3" id="KW-0804">Transcription</keyword>
<dbReference type="PANTHER" id="PTHR30055:SF234">
    <property type="entry name" value="HTH-TYPE TRANSCRIPTIONAL REGULATOR BETI"/>
    <property type="match status" value="1"/>
</dbReference>
<accession>A0A6L9QNQ7</accession>
<feature type="compositionally biased region" description="Low complexity" evidence="5">
    <location>
        <begin position="347"/>
        <end position="360"/>
    </location>
</feature>
<dbReference type="GO" id="GO:0000976">
    <property type="term" value="F:transcription cis-regulatory region binding"/>
    <property type="evidence" value="ECO:0007669"/>
    <property type="project" value="TreeGrafter"/>
</dbReference>
<feature type="domain" description="HTH tetR-type" evidence="6">
    <location>
        <begin position="11"/>
        <end position="71"/>
    </location>
</feature>
<evidence type="ECO:0000256" key="3">
    <source>
        <dbReference type="ARBA" id="ARBA00023163"/>
    </source>
</evidence>
<gene>
    <name evidence="7" type="ORF">G3I70_32050</name>
</gene>
<comment type="caution">
    <text evidence="7">The sequence shown here is derived from an EMBL/GenBank/DDBJ whole genome shotgun (WGS) entry which is preliminary data.</text>
</comment>
<evidence type="ECO:0000256" key="4">
    <source>
        <dbReference type="PROSITE-ProRule" id="PRU00335"/>
    </source>
</evidence>
<feature type="region of interest" description="Disordered" evidence="5">
    <location>
        <begin position="347"/>
        <end position="370"/>
    </location>
</feature>
<dbReference type="Pfam" id="PF00440">
    <property type="entry name" value="TetR_N"/>
    <property type="match status" value="1"/>
</dbReference>
<organism evidence="7 8">
    <name type="scientific">Actinomadura bangladeshensis</name>
    <dbReference type="NCBI Taxonomy" id="453573"/>
    <lineage>
        <taxon>Bacteria</taxon>
        <taxon>Bacillati</taxon>
        <taxon>Actinomycetota</taxon>
        <taxon>Actinomycetes</taxon>
        <taxon>Streptosporangiales</taxon>
        <taxon>Thermomonosporaceae</taxon>
        <taxon>Actinomadura</taxon>
    </lineage>
</organism>
<dbReference type="AlphaFoldDB" id="A0A6L9QNQ7"/>
<feature type="DNA-binding region" description="H-T-H motif" evidence="4">
    <location>
        <begin position="34"/>
        <end position="53"/>
    </location>
</feature>
<protein>
    <submittedName>
        <fullName evidence="7">TetR/AcrR family transcriptional regulator</fullName>
    </submittedName>
</protein>
<evidence type="ECO:0000256" key="1">
    <source>
        <dbReference type="ARBA" id="ARBA00023015"/>
    </source>
</evidence>
<reference evidence="7 8" key="1">
    <citation type="submission" date="2020-01" db="EMBL/GenBank/DDBJ databases">
        <title>Insect and environment-associated Actinomycetes.</title>
        <authorList>
            <person name="Currrie C."/>
            <person name="Chevrette M."/>
            <person name="Carlson C."/>
            <person name="Stubbendieck R."/>
            <person name="Wendt-Pienkowski E."/>
        </authorList>
    </citation>
    <scope>NUCLEOTIDE SEQUENCE [LARGE SCALE GENOMIC DNA]</scope>
    <source>
        <strain evidence="7 8">SID10258</strain>
    </source>
</reference>
<name>A0A6L9QNQ7_9ACTN</name>
<dbReference type="InterPro" id="IPR009057">
    <property type="entry name" value="Homeodomain-like_sf"/>
</dbReference>
<evidence type="ECO:0000259" key="6">
    <source>
        <dbReference type="PROSITE" id="PS50977"/>
    </source>
</evidence>
<dbReference type="GO" id="GO:0003700">
    <property type="term" value="F:DNA-binding transcription factor activity"/>
    <property type="evidence" value="ECO:0007669"/>
    <property type="project" value="TreeGrafter"/>
</dbReference>
<proteinExistence type="predicted"/>
<dbReference type="PROSITE" id="PS50977">
    <property type="entry name" value="HTH_TETR_2"/>
    <property type="match status" value="1"/>
</dbReference>
<dbReference type="InterPro" id="IPR001647">
    <property type="entry name" value="HTH_TetR"/>
</dbReference>
<feature type="compositionally biased region" description="Basic and acidic residues" evidence="5">
    <location>
        <begin position="361"/>
        <end position="370"/>
    </location>
</feature>
<dbReference type="RefSeq" id="WP_163061284.1">
    <property type="nucleotide sequence ID" value="NZ_JAAGLI010000876.1"/>
</dbReference>
<dbReference type="PANTHER" id="PTHR30055">
    <property type="entry name" value="HTH-TYPE TRANSCRIPTIONAL REGULATOR RUTR"/>
    <property type="match status" value="1"/>
</dbReference>
<evidence type="ECO:0000256" key="2">
    <source>
        <dbReference type="ARBA" id="ARBA00023125"/>
    </source>
</evidence>
<dbReference type="InterPro" id="IPR050109">
    <property type="entry name" value="HTH-type_TetR-like_transc_reg"/>
</dbReference>
<evidence type="ECO:0000313" key="8">
    <source>
        <dbReference type="Proteomes" id="UP000475532"/>
    </source>
</evidence>